<evidence type="ECO:0000313" key="1">
    <source>
        <dbReference type="EMBL" id="KYB24880.1"/>
    </source>
</evidence>
<sequence>MHKVFQKVQTQKFKIKLKNPVPEAKPDTKANPVLSLQIHTKGSNTVIPFNVLCLNTISCSFKNLKNSSENLSSKHQLLMLLVFVPLLFV</sequence>
<keyword evidence="2" id="KW-1185">Reference proteome</keyword>
<gene>
    <name evidence="1" type="primary">AUGUSTUS-3.0.2_31796</name>
    <name evidence="1" type="ORF">TcasGA2_TC031796</name>
</gene>
<accession>A0A139WAF3</accession>
<dbReference type="Proteomes" id="UP000007266">
    <property type="component" value="Unassembled WGS sequence"/>
</dbReference>
<dbReference type="AlphaFoldDB" id="A0A139WAF3"/>
<organism evidence="1 2">
    <name type="scientific">Tribolium castaneum</name>
    <name type="common">Red flour beetle</name>
    <dbReference type="NCBI Taxonomy" id="7070"/>
    <lineage>
        <taxon>Eukaryota</taxon>
        <taxon>Metazoa</taxon>
        <taxon>Ecdysozoa</taxon>
        <taxon>Arthropoda</taxon>
        <taxon>Hexapoda</taxon>
        <taxon>Insecta</taxon>
        <taxon>Pterygota</taxon>
        <taxon>Neoptera</taxon>
        <taxon>Endopterygota</taxon>
        <taxon>Coleoptera</taxon>
        <taxon>Polyphaga</taxon>
        <taxon>Cucujiformia</taxon>
        <taxon>Tenebrionidae</taxon>
        <taxon>Tenebrionidae incertae sedis</taxon>
        <taxon>Tribolium</taxon>
    </lineage>
</organism>
<evidence type="ECO:0000313" key="2">
    <source>
        <dbReference type="Proteomes" id="UP000007266"/>
    </source>
</evidence>
<protein>
    <submittedName>
        <fullName evidence="1">Uncharacterized protein</fullName>
    </submittedName>
</protein>
<proteinExistence type="predicted"/>
<reference evidence="1 2" key="2">
    <citation type="journal article" date="2010" name="Nucleic Acids Res.">
        <title>BeetleBase in 2010: revisions to provide comprehensive genomic information for Tribolium castaneum.</title>
        <authorList>
            <person name="Kim H.S."/>
            <person name="Murphy T."/>
            <person name="Xia J."/>
            <person name="Caragea D."/>
            <person name="Park Y."/>
            <person name="Beeman R.W."/>
            <person name="Lorenzen M.D."/>
            <person name="Butcher S."/>
            <person name="Manak J.R."/>
            <person name="Brown S.J."/>
        </authorList>
    </citation>
    <scope>NUCLEOTIDE SEQUENCE [LARGE SCALE GENOMIC DNA]</scope>
    <source>
        <strain evidence="1 2">Georgia GA2</strain>
    </source>
</reference>
<reference evidence="1 2" key="1">
    <citation type="journal article" date="2008" name="Nature">
        <title>The genome of the model beetle and pest Tribolium castaneum.</title>
        <authorList>
            <consortium name="Tribolium Genome Sequencing Consortium"/>
            <person name="Richards S."/>
            <person name="Gibbs R.A."/>
            <person name="Weinstock G.M."/>
            <person name="Brown S.J."/>
            <person name="Denell R."/>
            <person name="Beeman R.W."/>
            <person name="Gibbs R."/>
            <person name="Beeman R.W."/>
            <person name="Brown S.J."/>
            <person name="Bucher G."/>
            <person name="Friedrich M."/>
            <person name="Grimmelikhuijzen C.J."/>
            <person name="Klingler M."/>
            <person name="Lorenzen M."/>
            <person name="Richards S."/>
            <person name="Roth S."/>
            <person name="Schroder R."/>
            <person name="Tautz D."/>
            <person name="Zdobnov E.M."/>
            <person name="Muzny D."/>
            <person name="Gibbs R.A."/>
            <person name="Weinstock G.M."/>
            <person name="Attaway T."/>
            <person name="Bell S."/>
            <person name="Buhay C.J."/>
            <person name="Chandrabose M.N."/>
            <person name="Chavez D."/>
            <person name="Clerk-Blankenburg K.P."/>
            <person name="Cree A."/>
            <person name="Dao M."/>
            <person name="Davis C."/>
            <person name="Chacko J."/>
            <person name="Dinh H."/>
            <person name="Dugan-Rocha S."/>
            <person name="Fowler G."/>
            <person name="Garner T.T."/>
            <person name="Garnes J."/>
            <person name="Gnirke A."/>
            <person name="Hawes A."/>
            <person name="Hernandez J."/>
            <person name="Hines S."/>
            <person name="Holder M."/>
            <person name="Hume J."/>
            <person name="Jhangiani S.N."/>
            <person name="Joshi V."/>
            <person name="Khan Z.M."/>
            <person name="Jackson L."/>
            <person name="Kovar C."/>
            <person name="Kowis A."/>
            <person name="Lee S."/>
            <person name="Lewis L.R."/>
            <person name="Margolis J."/>
            <person name="Morgan M."/>
            <person name="Nazareth L.V."/>
            <person name="Nguyen N."/>
            <person name="Okwuonu G."/>
            <person name="Parker D."/>
            <person name="Richards S."/>
            <person name="Ruiz S.J."/>
            <person name="Santibanez J."/>
            <person name="Savard J."/>
            <person name="Scherer S.E."/>
            <person name="Schneider B."/>
            <person name="Sodergren E."/>
            <person name="Tautz D."/>
            <person name="Vattahil S."/>
            <person name="Villasana D."/>
            <person name="White C.S."/>
            <person name="Wright R."/>
            <person name="Park Y."/>
            <person name="Beeman R.W."/>
            <person name="Lord J."/>
            <person name="Oppert B."/>
            <person name="Lorenzen M."/>
            <person name="Brown S."/>
            <person name="Wang L."/>
            <person name="Savard J."/>
            <person name="Tautz D."/>
            <person name="Richards S."/>
            <person name="Weinstock G."/>
            <person name="Gibbs R.A."/>
            <person name="Liu Y."/>
            <person name="Worley K."/>
            <person name="Weinstock G."/>
            <person name="Elsik C.G."/>
            <person name="Reese J.T."/>
            <person name="Elhaik E."/>
            <person name="Landan G."/>
            <person name="Graur D."/>
            <person name="Arensburger P."/>
            <person name="Atkinson P."/>
            <person name="Beeman R.W."/>
            <person name="Beidler J."/>
            <person name="Brown S.J."/>
            <person name="Demuth J.P."/>
            <person name="Drury D.W."/>
            <person name="Du Y.Z."/>
            <person name="Fujiwara H."/>
            <person name="Lorenzen M."/>
            <person name="Maselli V."/>
            <person name="Osanai M."/>
            <person name="Park Y."/>
            <person name="Robertson H.M."/>
            <person name="Tu Z."/>
            <person name="Wang J.J."/>
            <person name="Wang S."/>
            <person name="Richards S."/>
            <person name="Song H."/>
            <person name="Zhang L."/>
            <person name="Sodergren E."/>
            <person name="Werner D."/>
            <person name="Stanke M."/>
            <person name="Morgenstern B."/>
            <person name="Solovyev V."/>
            <person name="Kosarev P."/>
            <person name="Brown G."/>
            <person name="Chen H.C."/>
            <person name="Ermolaeva O."/>
            <person name="Hlavina W."/>
            <person name="Kapustin Y."/>
            <person name="Kiryutin B."/>
            <person name="Kitts P."/>
            <person name="Maglott D."/>
            <person name="Pruitt K."/>
            <person name="Sapojnikov V."/>
            <person name="Souvorov A."/>
            <person name="Mackey A.J."/>
            <person name="Waterhouse R.M."/>
            <person name="Wyder S."/>
            <person name="Zdobnov E.M."/>
            <person name="Zdobnov E.M."/>
            <person name="Wyder S."/>
            <person name="Kriventseva E.V."/>
            <person name="Kadowaki T."/>
            <person name="Bork P."/>
            <person name="Aranda M."/>
            <person name="Bao R."/>
            <person name="Beermann A."/>
            <person name="Berns N."/>
            <person name="Bolognesi R."/>
            <person name="Bonneton F."/>
            <person name="Bopp D."/>
            <person name="Brown S.J."/>
            <person name="Bucher G."/>
            <person name="Butts T."/>
            <person name="Chaumot A."/>
            <person name="Denell R.E."/>
            <person name="Ferrier D.E."/>
            <person name="Friedrich M."/>
            <person name="Gordon C.M."/>
            <person name="Jindra M."/>
            <person name="Klingler M."/>
            <person name="Lan Q."/>
            <person name="Lattorff H.M."/>
            <person name="Laudet V."/>
            <person name="von Levetsow C."/>
            <person name="Liu Z."/>
            <person name="Lutz R."/>
            <person name="Lynch J.A."/>
            <person name="da Fonseca R.N."/>
            <person name="Posnien N."/>
            <person name="Reuter R."/>
            <person name="Roth S."/>
            <person name="Savard J."/>
            <person name="Schinko J.B."/>
            <person name="Schmitt C."/>
            <person name="Schoppmeier M."/>
            <person name="Schroder R."/>
            <person name="Shippy T.D."/>
            <person name="Simonnet F."/>
            <person name="Marques-Souza H."/>
            <person name="Tautz D."/>
            <person name="Tomoyasu Y."/>
            <person name="Trauner J."/>
            <person name="Van der Zee M."/>
            <person name="Vervoort M."/>
            <person name="Wittkopp N."/>
            <person name="Wimmer E.A."/>
            <person name="Yang X."/>
            <person name="Jones A.K."/>
            <person name="Sattelle D.B."/>
            <person name="Ebert P.R."/>
            <person name="Nelson D."/>
            <person name="Scott J.G."/>
            <person name="Beeman R.W."/>
            <person name="Muthukrishnan S."/>
            <person name="Kramer K.J."/>
            <person name="Arakane Y."/>
            <person name="Beeman R.W."/>
            <person name="Zhu Q."/>
            <person name="Hogenkamp D."/>
            <person name="Dixit R."/>
            <person name="Oppert B."/>
            <person name="Jiang H."/>
            <person name="Zou Z."/>
            <person name="Marshall J."/>
            <person name="Elpidina E."/>
            <person name="Vinokurov K."/>
            <person name="Oppert C."/>
            <person name="Zou Z."/>
            <person name="Evans J."/>
            <person name="Lu Z."/>
            <person name="Zhao P."/>
            <person name="Sumathipala N."/>
            <person name="Altincicek B."/>
            <person name="Vilcinskas A."/>
            <person name="Williams M."/>
            <person name="Hultmark D."/>
            <person name="Hetru C."/>
            <person name="Jiang H."/>
            <person name="Grimmelikhuijzen C.J."/>
            <person name="Hauser F."/>
            <person name="Cazzamali G."/>
            <person name="Williamson M."/>
            <person name="Park Y."/>
            <person name="Li B."/>
            <person name="Tanaka Y."/>
            <person name="Predel R."/>
            <person name="Neupert S."/>
            <person name="Schachtner J."/>
            <person name="Verleyen P."/>
            <person name="Raible F."/>
            <person name="Bork P."/>
            <person name="Friedrich M."/>
            <person name="Walden K.K."/>
            <person name="Robertson H.M."/>
            <person name="Angeli S."/>
            <person name="Foret S."/>
            <person name="Bucher G."/>
            <person name="Schuetz S."/>
            <person name="Maleszka R."/>
            <person name="Wimmer E.A."/>
            <person name="Beeman R.W."/>
            <person name="Lorenzen M."/>
            <person name="Tomoyasu Y."/>
            <person name="Miller S.C."/>
            <person name="Grossmann D."/>
            <person name="Bucher G."/>
        </authorList>
    </citation>
    <scope>NUCLEOTIDE SEQUENCE [LARGE SCALE GENOMIC DNA]</scope>
    <source>
        <strain evidence="1 2">Georgia GA2</strain>
    </source>
</reference>
<name>A0A139WAF3_TRICA</name>
<dbReference type="EMBL" id="KQ971409">
    <property type="protein sequence ID" value="KYB24880.1"/>
    <property type="molecule type" value="Genomic_DNA"/>
</dbReference>